<dbReference type="InterPro" id="IPR006311">
    <property type="entry name" value="TAT_signal"/>
</dbReference>
<evidence type="ECO:0000256" key="1">
    <source>
        <dbReference type="SAM" id="MobiDB-lite"/>
    </source>
</evidence>
<evidence type="ECO:0000256" key="3">
    <source>
        <dbReference type="SAM" id="SignalP"/>
    </source>
</evidence>
<dbReference type="Proteomes" id="UP001614394">
    <property type="component" value="Unassembled WGS sequence"/>
</dbReference>
<keyword evidence="3" id="KW-0732">Signal</keyword>
<feature type="compositionally biased region" description="Gly residues" evidence="1">
    <location>
        <begin position="258"/>
        <end position="339"/>
    </location>
</feature>
<dbReference type="PROSITE" id="PS51318">
    <property type="entry name" value="TAT"/>
    <property type="match status" value="1"/>
</dbReference>
<name>A0ABW8CF30_9ACTN</name>
<keyword evidence="5" id="KW-1185">Reference proteome</keyword>
<proteinExistence type="predicted"/>
<dbReference type="EMBL" id="JBITYG010000011">
    <property type="protein sequence ID" value="MFI9105051.1"/>
    <property type="molecule type" value="Genomic_DNA"/>
</dbReference>
<reference evidence="4 5" key="1">
    <citation type="submission" date="2024-10" db="EMBL/GenBank/DDBJ databases">
        <title>The Natural Products Discovery Center: Release of the First 8490 Sequenced Strains for Exploring Actinobacteria Biosynthetic Diversity.</title>
        <authorList>
            <person name="Kalkreuter E."/>
            <person name="Kautsar S.A."/>
            <person name="Yang D."/>
            <person name="Bader C.D."/>
            <person name="Teijaro C.N."/>
            <person name="Fluegel L."/>
            <person name="Davis C.M."/>
            <person name="Simpson J.R."/>
            <person name="Lauterbach L."/>
            <person name="Steele A.D."/>
            <person name="Gui C."/>
            <person name="Meng S."/>
            <person name="Li G."/>
            <person name="Viehrig K."/>
            <person name="Ye F."/>
            <person name="Su P."/>
            <person name="Kiefer A.F."/>
            <person name="Nichols A."/>
            <person name="Cepeda A.J."/>
            <person name="Yan W."/>
            <person name="Fan B."/>
            <person name="Jiang Y."/>
            <person name="Adhikari A."/>
            <person name="Zheng C.-J."/>
            <person name="Schuster L."/>
            <person name="Cowan T.M."/>
            <person name="Smanski M.J."/>
            <person name="Chevrette M.G."/>
            <person name="De Carvalho L.P.S."/>
            <person name="Shen B."/>
        </authorList>
    </citation>
    <scope>NUCLEOTIDE SEQUENCE [LARGE SCALE GENOMIC DNA]</scope>
    <source>
        <strain evidence="4 5">NPDC053399</strain>
    </source>
</reference>
<organism evidence="4 5">
    <name type="scientific">Streptomyces fildesensis</name>
    <dbReference type="NCBI Taxonomy" id="375757"/>
    <lineage>
        <taxon>Bacteria</taxon>
        <taxon>Bacillati</taxon>
        <taxon>Actinomycetota</taxon>
        <taxon>Actinomycetes</taxon>
        <taxon>Kitasatosporales</taxon>
        <taxon>Streptomycetaceae</taxon>
        <taxon>Streptomyces</taxon>
    </lineage>
</organism>
<evidence type="ECO:0000313" key="5">
    <source>
        <dbReference type="Proteomes" id="UP001614394"/>
    </source>
</evidence>
<feature type="chain" id="PRO_5045420507" evidence="3">
    <location>
        <begin position="37"/>
        <end position="395"/>
    </location>
</feature>
<dbReference type="NCBIfam" id="NF041527">
    <property type="entry name" value="SCO1860_LAETG"/>
    <property type="match status" value="1"/>
</dbReference>
<feature type="compositionally biased region" description="Polar residues" evidence="1">
    <location>
        <begin position="341"/>
        <end position="361"/>
    </location>
</feature>
<feature type="signal peptide" evidence="3">
    <location>
        <begin position="1"/>
        <end position="36"/>
    </location>
</feature>
<keyword evidence="2" id="KW-1133">Transmembrane helix</keyword>
<evidence type="ECO:0000256" key="2">
    <source>
        <dbReference type="SAM" id="Phobius"/>
    </source>
</evidence>
<comment type="caution">
    <text evidence="4">The sequence shown here is derived from an EMBL/GenBank/DDBJ whole genome shotgun (WGS) entry which is preliminary data.</text>
</comment>
<protein>
    <submittedName>
        <fullName evidence="4">SCO1860 family LAETG-anchored protein</fullName>
    </submittedName>
</protein>
<feature type="transmembrane region" description="Helical" evidence="2">
    <location>
        <begin position="362"/>
        <end position="380"/>
    </location>
</feature>
<sequence length="395" mass="37374">MYSSNFSLPARRSAAAIGAVVALAAGALAVAPAAQAHPSGNSGGTSGGSGGGSSTATVLRAGLDVSLLNKAVHVPLNVSLNDVKAPADAAETALTAKLDGVDKGKPFSMLRADVATAKATADAHKAEGYANLARAEVHLPGLPLLSLIRIEAVTSRATCEAGRKPTASATLAGVWVLNKKVTLTATGTTKVAVPGVGEVSLDLTKTQLTSRTAAATGLELKVKVNPLKLNVAVVSGTVTLVKATCETPKVVDPTTGGTVNGGATHGGTTNGGADNGGATNGGATNGGGTNGGASDGGASTGGASSGGSSTGADSGGASGGSSGASGGSSGSGGTGGSGGSQPQTGPTTQNLAETGSSSNTPLLAAGAGALVVVGGGALYLTSRRRKAAQAAETDA</sequence>
<evidence type="ECO:0000313" key="4">
    <source>
        <dbReference type="EMBL" id="MFI9105051.1"/>
    </source>
</evidence>
<dbReference type="NCBIfam" id="NF041528">
    <property type="entry name" value="strep_LAETG"/>
    <property type="match status" value="1"/>
</dbReference>
<dbReference type="NCBIfam" id="NF040603">
    <property type="entry name" value="choice_anch_P"/>
    <property type="match status" value="1"/>
</dbReference>
<dbReference type="NCBIfam" id="TIGR01167">
    <property type="entry name" value="LPXTG_anchor"/>
    <property type="match status" value="1"/>
</dbReference>
<accession>A0ABW8CF30</accession>
<feature type="region of interest" description="Disordered" evidence="1">
    <location>
        <begin position="249"/>
        <end position="362"/>
    </location>
</feature>
<keyword evidence="2" id="KW-0812">Transmembrane</keyword>
<gene>
    <name evidence="4" type="ORF">ACIGXA_31545</name>
</gene>
<keyword evidence="2" id="KW-0472">Membrane</keyword>
<dbReference type="InterPro" id="IPR048202">
    <property type="entry name" value="SCO1860-like"/>
</dbReference>
<dbReference type="RefSeq" id="WP_399655806.1">
    <property type="nucleotide sequence ID" value="NZ_JBITYG010000011.1"/>
</dbReference>